<feature type="compositionally biased region" description="Polar residues" evidence="1">
    <location>
        <begin position="1"/>
        <end position="16"/>
    </location>
</feature>
<dbReference type="EMBL" id="JAUTDP010000009">
    <property type="protein sequence ID" value="KAK3396704.1"/>
    <property type="molecule type" value="Genomic_DNA"/>
</dbReference>
<reference evidence="2" key="2">
    <citation type="submission" date="2023-07" db="EMBL/GenBank/DDBJ databases">
        <authorList>
            <consortium name="Lawrence Berkeley National Laboratory"/>
            <person name="Haridas S."/>
            <person name="Hensen N."/>
            <person name="Bonometti L."/>
            <person name="Westerberg I."/>
            <person name="Brannstrom I.O."/>
            <person name="Guillou S."/>
            <person name="Cros-Aarteil S."/>
            <person name="Calhoun S."/>
            <person name="Kuo A."/>
            <person name="Mondo S."/>
            <person name="Pangilinan J."/>
            <person name="Riley R."/>
            <person name="LaButti K."/>
            <person name="Andreopoulos B."/>
            <person name="Lipzen A."/>
            <person name="Chen C."/>
            <person name="Yanf M."/>
            <person name="Daum C."/>
            <person name="Ng V."/>
            <person name="Clum A."/>
            <person name="Steindorff A."/>
            <person name="Ohm R."/>
            <person name="Martin F."/>
            <person name="Silar P."/>
            <person name="Natvig D."/>
            <person name="Lalanne C."/>
            <person name="Gautier V."/>
            <person name="Ament-velasquez S.L."/>
            <person name="Kruys A."/>
            <person name="Hutchinson M.I."/>
            <person name="Powell A.J."/>
            <person name="Barry K."/>
            <person name="Miller A.N."/>
            <person name="Grigoriev I.V."/>
            <person name="Debuchy R."/>
            <person name="Gladieux P."/>
            <person name="Thoren M.H."/>
            <person name="Johannesson H."/>
        </authorList>
    </citation>
    <scope>NUCLEOTIDE SEQUENCE</scope>
    <source>
        <strain evidence="2">FGSC 1904</strain>
    </source>
</reference>
<organism evidence="2 3">
    <name type="scientific">Sordaria brevicollis</name>
    <dbReference type="NCBI Taxonomy" id="83679"/>
    <lineage>
        <taxon>Eukaryota</taxon>
        <taxon>Fungi</taxon>
        <taxon>Dikarya</taxon>
        <taxon>Ascomycota</taxon>
        <taxon>Pezizomycotina</taxon>
        <taxon>Sordariomycetes</taxon>
        <taxon>Sordariomycetidae</taxon>
        <taxon>Sordariales</taxon>
        <taxon>Sordariaceae</taxon>
        <taxon>Sordaria</taxon>
    </lineage>
</organism>
<evidence type="ECO:0000313" key="3">
    <source>
        <dbReference type="Proteomes" id="UP001281003"/>
    </source>
</evidence>
<feature type="compositionally biased region" description="Basic and acidic residues" evidence="1">
    <location>
        <begin position="558"/>
        <end position="570"/>
    </location>
</feature>
<reference evidence="2" key="1">
    <citation type="journal article" date="2023" name="Mol. Phylogenet. Evol.">
        <title>Genome-scale phylogeny and comparative genomics of the fungal order Sordariales.</title>
        <authorList>
            <person name="Hensen N."/>
            <person name="Bonometti L."/>
            <person name="Westerberg I."/>
            <person name="Brannstrom I.O."/>
            <person name="Guillou S."/>
            <person name="Cros-Aarteil S."/>
            <person name="Calhoun S."/>
            <person name="Haridas S."/>
            <person name="Kuo A."/>
            <person name="Mondo S."/>
            <person name="Pangilinan J."/>
            <person name="Riley R."/>
            <person name="LaButti K."/>
            <person name="Andreopoulos B."/>
            <person name="Lipzen A."/>
            <person name="Chen C."/>
            <person name="Yan M."/>
            <person name="Daum C."/>
            <person name="Ng V."/>
            <person name="Clum A."/>
            <person name="Steindorff A."/>
            <person name="Ohm R.A."/>
            <person name="Martin F."/>
            <person name="Silar P."/>
            <person name="Natvig D.O."/>
            <person name="Lalanne C."/>
            <person name="Gautier V."/>
            <person name="Ament-Velasquez S.L."/>
            <person name="Kruys A."/>
            <person name="Hutchinson M.I."/>
            <person name="Powell A.J."/>
            <person name="Barry K."/>
            <person name="Miller A.N."/>
            <person name="Grigoriev I.V."/>
            <person name="Debuchy R."/>
            <person name="Gladieux P."/>
            <person name="Hiltunen Thoren M."/>
            <person name="Johannesson H."/>
        </authorList>
    </citation>
    <scope>NUCLEOTIDE SEQUENCE</scope>
    <source>
        <strain evidence="2">FGSC 1904</strain>
    </source>
</reference>
<feature type="compositionally biased region" description="Basic and acidic residues" evidence="1">
    <location>
        <begin position="128"/>
        <end position="140"/>
    </location>
</feature>
<evidence type="ECO:0000313" key="2">
    <source>
        <dbReference type="EMBL" id="KAK3396704.1"/>
    </source>
</evidence>
<protein>
    <submittedName>
        <fullName evidence="2">Uncharacterized protein</fullName>
    </submittedName>
</protein>
<evidence type="ECO:0000256" key="1">
    <source>
        <dbReference type="SAM" id="MobiDB-lite"/>
    </source>
</evidence>
<feature type="region of interest" description="Disordered" evidence="1">
    <location>
        <begin position="449"/>
        <end position="575"/>
    </location>
</feature>
<proteinExistence type="predicted"/>
<keyword evidence="3" id="KW-1185">Reference proteome</keyword>
<feature type="compositionally biased region" description="Basic and acidic residues" evidence="1">
    <location>
        <begin position="17"/>
        <end position="26"/>
    </location>
</feature>
<name>A0AAE0PB82_SORBR</name>
<feature type="region of interest" description="Disordered" evidence="1">
    <location>
        <begin position="1"/>
        <end position="107"/>
    </location>
</feature>
<accession>A0AAE0PB82</accession>
<feature type="compositionally biased region" description="Low complexity" evidence="1">
    <location>
        <begin position="481"/>
        <end position="499"/>
    </location>
</feature>
<feature type="region of interest" description="Disordered" evidence="1">
    <location>
        <begin position="128"/>
        <end position="147"/>
    </location>
</feature>
<feature type="compositionally biased region" description="Polar residues" evidence="1">
    <location>
        <begin position="449"/>
        <end position="463"/>
    </location>
</feature>
<dbReference type="Proteomes" id="UP001281003">
    <property type="component" value="Unassembled WGS sequence"/>
</dbReference>
<feature type="region of interest" description="Disordered" evidence="1">
    <location>
        <begin position="403"/>
        <end position="435"/>
    </location>
</feature>
<sequence>MSVTDEQPQSAPAQSTKLKDTTKESSEQQQGEVDNNIDVKKDSKPTADIHKNSQNNNRGRGVPRIVMAYIPASTPASPTPSHSTPPPGNNTPVEKVHGQHNPTTIDLTTKLNQAFDEYRVREERVGDLGQEHQDEGHEGDANSPVEQHQACFESEHHQVPHHQYPPEYQQQQYYPGHSVSPPNNAQWTYGPYHSASGNPPVYLQPPLQPVFQQQPHSLFPSPSPLCPIPPSFQISDGHNTVPSFSPYPYPPIPPQHFPPQPFPHPQPQFFPHPPPPFPHSFPPPPPPPQHPRHILDLLRQLEFIKSQLDGLDATHAIEIMRGGVYNFHRKRAKDLRKIKREKVEEMVVVVRELRGLGVVVPGRGQGPAMGYGMGMGDGIHDEFEQHQGYGRQERHWDGYGYGREQQHQQWHRPTHDNGHGHDHSGEWSVAEPEVGNDSGCCCGDDSAHTDSSANNDGKTSMTLTGECGTTVDNGATHDSAPEVAFPSASASASPDSSEPIDGNVAMNKNENGTRSRTNSLPIDTNTTEKPTTPEQVQAHEQPSTANETENENDTNSQSKDENNASTHERTNSWSAAEAAISEELRGLWNEKMALREKQLWAQLKQWDSEE</sequence>
<comment type="caution">
    <text evidence="2">The sequence shown here is derived from an EMBL/GenBank/DDBJ whole genome shotgun (WGS) entry which is preliminary data.</text>
</comment>
<feature type="region of interest" description="Disordered" evidence="1">
    <location>
        <begin position="172"/>
        <end position="192"/>
    </location>
</feature>
<dbReference type="AlphaFoldDB" id="A0AAE0PB82"/>
<feature type="compositionally biased region" description="Polar residues" evidence="1">
    <location>
        <begin position="506"/>
        <end position="543"/>
    </location>
</feature>
<feature type="compositionally biased region" description="Basic and acidic residues" evidence="1">
    <location>
        <begin position="413"/>
        <end position="425"/>
    </location>
</feature>
<gene>
    <name evidence="2" type="ORF">B0T20DRAFT_471505</name>
</gene>
<feature type="compositionally biased region" description="Basic and acidic residues" evidence="1">
    <location>
        <begin position="37"/>
        <end position="51"/>
    </location>
</feature>
<feature type="compositionally biased region" description="Low complexity" evidence="1">
    <location>
        <begin position="71"/>
        <end position="82"/>
    </location>
</feature>